<reference evidence="2" key="1">
    <citation type="submission" date="2021-02" db="EMBL/GenBank/DDBJ databases">
        <authorList>
            <person name="Nowell W R."/>
        </authorList>
    </citation>
    <scope>NUCLEOTIDE SEQUENCE</scope>
</reference>
<dbReference type="Proteomes" id="UP000682733">
    <property type="component" value="Unassembled WGS sequence"/>
</dbReference>
<dbReference type="EMBL" id="CAJOBA010008889">
    <property type="protein sequence ID" value="CAF3838876.1"/>
    <property type="molecule type" value="Genomic_DNA"/>
</dbReference>
<organism evidence="2 6">
    <name type="scientific">Didymodactylos carnosus</name>
    <dbReference type="NCBI Taxonomy" id="1234261"/>
    <lineage>
        <taxon>Eukaryota</taxon>
        <taxon>Metazoa</taxon>
        <taxon>Spiralia</taxon>
        <taxon>Gnathifera</taxon>
        <taxon>Rotifera</taxon>
        <taxon>Eurotatoria</taxon>
        <taxon>Bdelloidea</taxon>
        <taxon>Philodinida</taxon>
        <taxon>Philodinidae</taxon>
        <taxon>Didymodactylos</taxon>
    </lineage>
</organism>
<dbReference type="EMBL" id="CAJNOQ010004524">
    <property type="protein sequence ID" value="CAF1063405.1"/>
    <property type="molecule type" value="Genomic_DNA"/>
</dbReference>
<gene>
    <name evidence="2" type="ORF">GPM918_LOCUS16900</name>
    <name evidence="3" type="ORF">OVA965_LOCUS18083</name>
    <name evidence="4" type="ORF">SRO942_LOCUS16899</name>
    <name evidence="5" type="ORF">TMI583_LOCUS18095</name>
</gene>
<comment type="caution">
    <text evidence="2">The sequence shown here is derived from an EMBL/GenBank/DDBJ whole genome shotgun (WGS) entry which is preliminary data.</text>
</comment>
<dbReference type="Proteomes" id="UP000677228">
    <property type="component" value="Unassembled WGS sequence"/>
</dbReference>
<evidence type="ECO:0000313" key="6">
    <source>
        <dbReference type="Proteomes" id="UP000663829"/>
    </source>
</evidence>
<evidence type="ECO:0000313" key="3">
    <source>
        <dbReference type="EMBL" id="CAF1075003.1"/>
    </source>
</evidence>
<name>A0A814LD98_9BILA</name>
<protein>
    <submittedName>
        <fullName evidence="2">Uncharacterized protein</fullName>
    </submittedName>
</protein>
<evidence type="ECO:0000256" key="1">
    <source>
        <dbReference type="SAM" id="MobiDB-lite"/>
    </source>
</evidence>
<evidence type="ECO:0000313" key="4">
    <source>
        <dbReference type="EMBL" id="CAF3831461.1"/>
    </source>
</evidence>
<evidence type="ECO:0000313" key="5">
    <source>
        <dbReference type="EMBL" id="CAF3838876.1"/>
    </source>
</evidence>
<dbReference type="EMBL" id="CAJOBC010004524">
    <property type="protein sequence ID" value="CAF3831461.1"/>
    <property type="molecule type" value="Genomic_DNA"/>
</dbReference>
<accession>A0A814LD98</accession>
<evidence type="ECO:0000313" key="2">
    <source>
        <dbReference type="EMBL" id="CAF1063405.1"/>
    </source>
</evidence>
<dbReference type="Proteomes" id="UP000663829">
    <property type="component" value="Unassembled WGS sequence"/>
</dbReference>
<keyword evidence="6" id="KW-1185">Reference proteome</keyword>
<dbReference type="EMBL" id="CAJNOK010008872">
    <property type="protein sequence ID" value="CAF1075003.1"/>
    <property type="molecule type" value="Genomic_DNA"/>
</dbReference>
<dbReference type="Proteomes" id="UP000681722">
    <property type="component" value="Unassembled WGS sequence"/>
</dbReference>
<feature type="compositionally biased region" description="Polar residues" evidence="1">
    <location>
        <begin position="23"/>
        <end position="47"/>
    </location>
</feature>
<sequence length="208" mass="23590">MTGLSVTTETQHDESLDNGVLKGTSSADSITTNDTVGKQSSCESPLSNMLPKIDPNISQYTLSEVTRVVKNVRQLLTDEDENDDHDYSIQGLTCVEPSRSSFKSQENTHETRTETLSTESTLAKLTTANDVMPNQHKFDISESELKYYLNDCDQLNKLKRSRSEPLSAIKALIRTSHRLRRHQIEKDKTLSIEQKINKYPELLDERMI</sequence>
<feature type="region of interest" description="Disordered" evidence="1">
    <location>
        <begin position="1"/>
        <end position="54"/>
    </location>
</feature>
<proteinExistence type="predicted"/>
<dbReference type="AlphaFoldDB" id="A0A814LD98"/>